<dbReference type="Gene3D" id="3.40.190.10">
    <property type="entry name" value="Periplasmic binding protein-like II"/>
    <property type="match status" value="2"/>
</dbReference>
<comment type="caution">
    <text evidence="4">The sequence shown here is derived from an EMBL/GenBank/DDBJ whole genome shotgun (WGS) entry which is preliminary data.</text>
</comment>
<dbReference type="InterPro" id="IPR001638">
    <property type="entry name" value="Solute-binding_3/MltF_N"/>
</dbReference>
<dbReference type="Proteomes" id="UP000273807">
    <property type="component" value="Unassembled WGS sequence"/>
</dbReference>
<name>A0A3N0BUN4_9MICC</name>
<dbReference type="Pfam" id="PF00497">
    <property type="entry name" value="SBP_bac_3"/>
    <property type="match status" value="1"/>
</dbReference>
<proteinExistence type="predicted"/>
<evidence type="ECO:0000256" key="2">
    <source>
        <dbReference type="SAM" id="SignalP"/>
    </source>
</evidence>
<gene>
    <name evidence="4" type="ORF">D7003_13100</name>
</gene>
<evidence type="ECO:0000256" key="1">
    <source>
        <dbReference type="ARBA" id="ARBA00022729"/>
    </source>
</evidence>
<dbReference type="RefSeq" id="WP_123255874.1">
    <property type="nucleotide sequence ID" value="NZ_RBED01000110.1"/>
</dbReference>
<accession>A0A3N0BUN4</accession>
<protein>
    <submittedName>
        <fullName evidence="4">ABC transporter substrate-binding protein</fullName>
    </submittedName>
</protein>
<dbReference type="AlphaFoldDB" id="A0A3N0BUN4"/>
<dbReference type="PANTHER" id="PTHR35936">
    <property type="entry name" value="MEMBRANE-BOUND LYTIC MUREIN TRANSGLYCOSYLASE F"/>
    <property type="match status" value="1"/>
</dbReference>
<organism evidence="4 5">
    <name type="scientific">Arthrobacter oryzae</name>
    <dbReference type="NCBI Taxonomy" id="409290"/>
    <lineage>
        <taxon>Bacteria</taxon>
        <taxon>Bacillati</taxon>
        <taxon>Actinomycetota</taxon>
        <taxon>Actinomycetes</taxon>
        <taxon>Micrococcales</taxon>
        <taxon>Micrococcaceae</taxon>
        <taxon>Arthrobacter</taxon>
    </lineage>
</organism>
<reference evidence="4 5" key="1">
    <citation type="submission" date="2018-10" db="EMBL/GenBank/DDBJ databases">
        <title>Genome sequencing of Arthrobacter oryzae TNB02.</title>
        <authorList>
            <person name="Cho Y.-J."/>
            <person name="Cho A."/>
            <person name="Kim O.-S."/>
        </authorList>
    </citation>
    <scope>NUCLEOTIDE SEQUENCE [LARGE SCALE GENOMIC DNA]</scope>
    <source>
        <strain evidence="4 5">TNB02</strain>
    </source>
</reference>
<dbReference type="EMBL" id="RBED01000110">
    <property type="protein sequence ID" value="RNL53054.1"/>
    <property type="molecule type" value="Genomic_DNA"/>
</dbReference>
<evidence type="ECO:0000313" key="5">
    <source>
        <dbReference type="Proteomes" id="UP000273807"/>
    </source>
</evidence>
<keyword evidence="5" id="KW-1185">Reference proteome</keyword>
<feature type="domain" description="Solute-binding protein family 3/N-terminal" evidence="3">
    <location>
        <begin position="68"/>
        <end position="299"/>
    </location>
</feature>
<dbReference type="SUPFAM" id="SSF53850">
    <property type="entry name" value="Periplasmic binding protein-like II"/>
    <property type="match status" value="1"/>
</dbReference>
<evidence type="ECO:0000259" key="3">
    <source>
        <dbReference type="SMART" id="SM00062"/>
    </source>
</evidence>
<sequence length="311" mass="32529">MRPSPKHALLTGSILLALSLTACSTVSEPASKGSGTVESADAAGSLSEIKLNQKARDLLPESIRAAGVLRVASDPTYAPFEYFDTDNKTMIGWDIDFSDAVAAALGLKADHVAGTFDTILPGLASGKYDLAFSSFTITEERAKIVDFIQYMNAGSGIAISPGNPQNITMDALSMCGKKIAGQKGSVQSMELIPSFSTQCTEAGQPAIDIQHFPAQSDANLALTSGRVDGVVADSVSLSYQGQLANKKFELAAGADYEPSPLGLALGKESGLKAAVTEAVRDVLDSKYYHDISAKWGVPESTLVTSAVLTTK</sequence>
<evidence type="ECO:0000313" key="4">
    <source>
        <dbReference type="EMBL" id="RNL53054.1"/>
    </source>
</evidence>
<dbReference type="SMART" id="SM00062">
    <property type="entry name" value="PBPb"/>
    <property type="match status" value="1"/>
</dbReference>
<dbReference type="OrthoDB" id="4633994at2"/>
<dbReference type="PROSITE" id="PS51257">
    <property type="entry name" value="PROKAR_LIPOPROTEIN"/>
    <property type="match status" value="1"/>
</dbReference>
<dbReference type="PANTHER" id="PTHR35936:SF17">
    <property type="entry name" value="ARGININE-BINDING EXTRACELLULAR PROTEIN ARTP"/>
    <property type="match status" value="1"/>
</dbReference>
<feature type="chain" id="PRO_5038368621" evidence="2">
    <location>
        <begin position="23"/>
        <end position="311"/>
    </location>
</feature>
<dbReference type="CDD" id="cd01004">
    <property type="entry name" value="PBP2_MidA_like"/>
    <property type="match status" value="1"/>
</dbReference>
<feature type="signal peptide" evidence="2">
    <location>
        <begin position="1"/>
        <end position="22"/>
    </location>
</feature>
<keyword evidence="1 2" id="KW-0732">Signal</keyword>